<dbReference type="RefSeq" id="WP_011366063.1">
    <property type="nucleotide sequence ID" value="NC_007517.1"/>
</dbReference>
<dbReference type="HOGENOM" id="CLU_1014249_0_0_7"/>
<dbReference type="eggNOG" id="ENOG5032RV5">
    <property type="taxonomic scope" value="Bacteria"/>
</dbReference>
<protein>
    <recommendedName>
        <fullName evidence="1">Restriction endonuclease type IV Mrr domain-containing protein</fullName>
    </recommendedName>
</protein>
<dbReference type="Pfam" id="PF04471">
    <property type="entry name" value="Mrr_cat"/>
    <property type="match status" value="1"/>
</dbReference>
<dbReference type="InterPro" id="IPR011335">
    <property type="entry name" value="Restrct_endonuc-II-like"/>
</dbReference>
<reference evidence="2 3" key="1">
    <citation type="submission" date="2005-10" db="EMBL/GenBank/DDBJ databases">
        <title>Complete sequence of Geobacter metallireducens GS-15.</title>
        <authorList>
            <consortium name="US DOE Joint Genome Institute"/>
            <person name="Copeland A."/>
            <person name="Lucas S."/>
            <person name="Lapidus A."/>
            <person name="Barry K."/>
            <person name="Detter J.C."/>
            <person name="Glavina T."/>
            <person name="Hammon N."/>
            <person name="Israni S."/>
            <person name="Pitluck S."/>
            <person name="Di Bartolo G."/>
            <person name="Chain P."/>
            <person name="Schmutz J."/>
            <person name="Larimer F."/>
            <person name="Land M."/>
            <person name="Kyrpides N."/>
            <person name="Ivanova N."/>
            <person name="Richardson P."/>
        </authorList>
    </citation>
    <scope>NUCLEOTIDE SEQUENCE [LARGE SCALE GENOMIC DNA]</scope>
    <source>
        <strain evidence="3">ATCC 53774 / DSM 7210 / GS-15</strain>
    </source>
</reference>
<name>Q39SR0_GEOMG</name>
<accession>Q39SR0</accession>
<evidence type="ECO:0000313" key="3">
    <source>
        <dbReference type="Proteomes" id="UP000007073"/>
    </source>
</evidence>
<dbReference type="GO" id="GO:0009307">
    <property type="term" value="P:DNA restriction-modification system"/>
    <property type="evidence" value="ECO:0007669"/>
    <property type="project" value="InterPro"/>
</dbReference>
<dbReference type="EMBL" id="CP000148">
    <property type="protein sequence ID" value="ABB32714.1"/>
    <property type="molecule type" value="Genomic_DNA"/>
</dbReference>
<feature type="domain" description="Restriction endonuclease type IV Mrr" evidence="1">
    <location>
        <begin position="17"/>
        <end position="116"/>
    </location>
</feature>
<proteinExistence type="predicted"/>
<organism evidence="2 3">
    <name type="scientific">Geobacter metallireducens (strain ATCC 53774 / DSM 7210 / GS-15)</name>
    <dbReference type="NCBI Taxonomy" id="269799"/>
    <lineage>
        <taxon>Bacteria</taxon>
        <taxon>Pseudomonadati</taxon>
        <taxon>Thermodesulfobacteriota</taxon>
        <taxon>Desulfuromonadia</taxon>
        <taxon>Geobacterales</taxon>
        <taxon>Geobacteraceae</taxon>
        <taxon>Geobacter</taxon>
    </lineage>
</organism>
<evidence type="ECO:0000313" key="2">
    <source>
        <dbReference type="EMBL" id="ABB32714.1"/>
    </source>
</evidence>
<dbReference type="InterPro" id="IPR011856">
    <property type="entry name" value="tRNA_endonuc-like_dom_sf"/>
</dbReference>
<dbReference type="Gene3D" id="3.40.1350.10">
    <property type="match status" value="1"/>
</dbReference>
<dbReference type="AlphaFoldDB" id="Q39SR0"/>
<dbReference type="Proteomes" id="UP000007073">
    <property type="component" value="Chromosome"/>
</dbReference>
<gene>
    <name evidence="2" type="ordered locus">Gmet_2490</name>
</gene>
<dbReference type="GO" id="GO:0003677">
    <property type="term" value="F:DNA binding"/>
    <property type="evidence" value="ECO:0007669"/>
    <property type="project" value="InterPro"/>
</dbReference>
<dbReference type="GO" id="GO:0004519">
    <property type="term" value="F:endonuclease activity"/>
    <property type="evidence" value="ECO:0007669"/>
    <property type="project" value="InterPro"/>
</dbReference>
<dbReference type="InterPro" id="IPR007560">
    <property type="entry name" value="Restrct_endonuc_IV_Mrr"/>
</dbReference>
<dbReference type="SUPFAM" id="SSF52980">
    <property type="entry name" value="Restriction endonuclease-like"/>
    <property type="match status" value="1"/>
</dbReference>
<keyword evidence="3" id="KW-1185">Reference proteome</keyword>
<reference evidence="2 3" key="2">
    <citation type="journal article" date="2009" name="BMC Microbiol.">
        <title>The genome sequence of Geobacter metallireducens: features of metabolism, physiology and regulation common and dissimilar to Geobacter sulfurreducens.</title>
        <authorList>
            <person name="Aklujkar M."/>
            <person name="Krushkal J."/>
            <person name="DiBartolo G."/>
            <person name="Lapidus A."/>
            <person name="Land M.L."/>
            <person name="Lovley D.R."/>
        </authorList>
    </citation>
    <scope>NUCLEOTIDE SEQUENCE [LARGE SCALE GENOMIC DNA]</scope>
    <source>
        <strain evidence="3">ATCC 53774 / DSM 7210 / GS-15</strain>
    </source>
</reference>
<dbReference type="KEGG" id="gme:Gmet_2490"/>
<evidence type="ECO:0000259" key="1">
    <source>
        <dbReference type="Pfam" id="PF04471"/>
    </source>
</evidence>
<sequence>MTKESEGYERLVKDVHDALLKNDGVENITVLQNVKLRGKSGASHQIDVYWEFRLAGVTYKTCIECKQFKESVKKSHVAAFASILEDIGNATGIFATTEGFQNGAKLLAKEKGIRLILVNYILKTIHLTGHFKIPQISVTNLTFDTDHAKQLLRERGLQVYSLQTHDISGRELIFDSQGTPKCKFRDLFTLLPTGSSQEIEPEDAYFPTEIGNLKIKSAEYTVAVHEHQTEDIITVDDVARAIMEDVFENNSLYLREDGSIEAVNR</sequence>